<accession>U5QMC7</accession>
<sequence length="77" mass="8640">MPVAKLFCTAFGTVLFLYQGERSFNQTPCHCWQVAVQPSSRTLFISQQAIPCEAEREPGLEDAEAIAMMLARRAGYR</sequence>
<reference evidence="1 2" key="1">
    <citation type="journal article" date="2013" name="PLoS ONE">
        <title>Cultivation and Complete Genome Sequencing of Gloeobacter kilaueensis sp. nov., from a Lava Cave in Kilauea Caldera, Hawai'i.</title>
        <authorList>
            <person name="Saw J.H."/>
            <person name="Schatz M."/>
            <person name="Brown M.V."/>
            <person name="Kunkel D.D."/>
            <person name="Foster J.S."/>
            <person name="Shick H."/>
            <person name="Christensen S."/>
            <person name="Hou S."/>
            <person name="Wan X."/>
            <person name="Donachie S.P."/>
        </authorList>
    </citation>
    <scope>NUCLEOTIDE SEQUENCE [LARGE SCALE GENOMIC DNA]</scope>
    <source>
        <strain evidence="2">JS</strain>
    </source>
</reference>
<dbReference type="RefSeq" id="WP_023175393.1">
    <property type="nucleotide sequence ID" value="NC_022600.1"/>
</dbReference>
<dbReference type="KEGG" id="glj:GKIL_3825"/>
<evidence type="ECO:0000313" key="1">
    <source>
        <dbReference type="EMBL" id="AGY60071.1"/>
    </source>
</evidence>
<keyword evidence="2" id="KW-1185">Reference proteome</keyword>
<evidence type="ECO:0000313" key="2">
    <source>
        <dbReference type="Proteomes" id="UP000017396"/>
    </source>
</evidence>
<gene>
    <name evidence="1" type="ORF">GKIL_3825</name>
</gene>
<dbReference type="EMBL" id="CP003587">
    <property type="protein sequence ID" value="AGY60071.1"/>
    <property type="molecule type" value="Genomic_DNA"/>
</dbReference>
<name>U5QMC7_GLOK1</name>
<dbReference type="HOGENOM" id="CLU_182163_0_0_3"/>
<proteinExistence type="predicted"/>
<dbReference type="Proteomes" id="UP000017396">
    <property type="component" value="Chromosome"/>
</dbReference>
<organism evidence="1 2">
    <name type="scientific">Gloeobacter kilaueensis (strain ATCC BAA-2537 / CCAP 1431/1 / ULC 316 / JS1)</name>
    <dbReference type="NCBI Taxonomy" id="1183438"/>
    <lineage>
        <taxon>Bacteria</taxon>
        <taxon>Bacillati</taxon>
        <taxon>Cyanobacteriota</taxon>
        <taxon>Cyanophyceae</taxon>
        <taxon>Gloeobacterales</taxon>
        <taxon>Gloeobacteraceae</taxon>
        <taxon>Gloeobacter</taxon>
    </lineage>
</organism>
<protein>
    <submittedName>
        <fullName evidence="1">Uncharacterized protein</fullName>
    </submittedName>
</protein>
<dbReference type="AlphaFoldDB" id="U5QMC7"/>